<dbReference type="PANTHER" id="PTHR43156">
    <property type="entry name" value="STAGE II SPORULATION PROTEIN E-RELATED"/>
    <property type="match status" value="1"/>
</dbReference>
<keyword evidence="4" id="KW-1185">Reference proteome</keyword>
<name>A0ABW3XA21_9ACTN</name>
<dbReference type="CDD" id="cd16936">
    <property type="entry name" value="HATPase_RsbW-like"/>
    <property type="match status" value="1"/>
</dbReference>
<dbReference type="SUPFAM" id="SSF55874">
    <property type="entry name" value="ATPase domain of HSP90 chaperone/DNA topoisomerase II/histidine kinase"/>
    <property type="match status" value="1"/>
</dbReference>
<dbReference type="InterPro" id="IPR029016">
    <property type="entry name" value="GAF-like_dom_sf"/>
</dbReference>
<dbReference type="SMART" id="SM00331">
    <property type="entry name" value="PP2C_SIG"/>
    <property type="match status" value="1"/>
</dbReference>
<dbReference type="Gene3D" id="3.30.450.20">
    <property type="entry name" value="PAS domain"/>
    <property type="match status" value="2"/>
</dbReference>
<comment type="caution">
    <text evidence="3">The sequence shown here is derived from an EMBL/GenBank/DDBJ whole genome shotgun (WGS) entry which is preliminary data.</text>
</comment>
<dbReference type="EMBL" id="JBHTMM010000010">
    <property type="protein sequence ID" value="MFD1306291.1"/>
    <property type="molecule type" value="Genomic_DNA"/>
</dbReference>
<dbReference type="Proteomes" id="UP001597058">
    <property type="component" value="Unassembled WGS sequence"/>
</dbReference>
<evidence type="ECO:0000313" key="3">
    <source>
        <dbReference type="EMBL" id="MFD1306291.1"/>
    </source>
</evidence>
<keyword evidence="1" id="KW-0378">Hydrolase</keyword>
<dbReference type="InterPro" id="IPR036457">
    <property type="entry name" value="PPM-type-like_dom_sf"/>
</dbReference>
<dbReference type="InterPro" id="IPR001932">
    <property type="entry name" value="PPM-type_phosphatase-like_dom"/>
</dbReference>
<dbReference type="InterPro" id="IPR000014">
    <property type="entry name" value="PAS"/>
</dbReference>
<proteinExistence type="predicted"/>
<dbReference type="InterPro" id="IPR035965">
    <property type="entry name" value="PAS-like_dom_sf"/>
</dbReference>
<dbReference type="SUPFAM" id="SSF55785">
    <property type="entry name" value="PYP-like sensor domain (PAS domain)"/>
    <property type="match status" value="2"/>
</dbReference>
<evidence type="ECO:0000313" key="4">
    <source>
        <dbReference type="Proteomes" id="UP001597058"/>
    </source>
</evidence>
<sequence length="823" mass="87891">MARARDTMPDAGQGAGHTAGTAMAAVDAHGVVVAWGREAERLSGLSATDVIGRCAGRLLADPEVILRAPAFTDRSRRGDGWSGTAGLRRADGSLLDVYLRVCPLTERDGGVRWLVTATEMTTVPSWPMNGAGVQALLTGAPIGIAVRDTDLRCTWVNDALALQDGIPREKRLGRRLTEVLPGPEAESVEAVMRLVLKSGEPLVDHEYRTWMSTNPQQEHSFSTSFFRLDDADGRTLGVCAMSVDVTDRQRARERLAVLSEASTRIGTTLEVMRTGQELADLAVARIADFVAVDLAESVALGEDSLARLGSTNGYVPAFRRAGVASIHAGNPESLWSRGDVVSVPAPSPFTEVLASGESHLEPVVNASRGTWLDRDQGRSDRMRTHAMHSLMIVPIHARGAVLGVAVFFRMGDSVPFEADDLRLAEELVARAALSLDSARRYVREHAAALALQRNLLPGRLDGGVAVEVASHYVPADTQSGVGGDWFDVIPLSGARVALVVGDVVGHGINAAATMGRLRASVHTLANMDLCPDELLAHLDDTISRLDAEDSGTPGRVGAEAGTTCLYAVYDPATRRCTMARAGHPPPVVISPQGRVWVPDLPAGLPLGVGPASFEAVDLELPEGCVIAFYSDGLVETRDQDIDAGIRRLGTVLARPDRPLDELCTAAFDTLPTRALEDDATLLLARTRSLMPSQIATWDLPHDPVVVAHARALATAQLTGWGLEALTATTELIVSELVTNAVRHGAGSITLRLIRHEVLVCEVTDASDSVPRLRHARPTDEGGRGLFLVAQLSSRRGTRHSSTGKTVWAEQEINMPGPLRTLEA</sequence>
<protein>
    <submittedName>
        <fullName evidence="3">SpoIIE family protein phosphatase</fullName>
    </submittedName>
</protein>
<dbReference type="PROSITE" id="PS50112">
    <property type="entry name" value="PAS"/>
    <property type="match status" value="1"/>
</dbReference>
<dbReference type="SUPFAM" id="SSF81606">
    <property type="entry name" value="PP2C-like"/>
    <property type="match status" value="1"/>
</dbReference>
<gene>
    <name evidence="3" type="ORF">ACFQ5X_10595</name>
</gene>
<dbReference type="CDD" id="cd00130">
    <property type="entry name" value="PAS"/>
    <property type="match status" value="2"/>
</dbReference>
<dbReference type="SMART" id="SM00091">
    <property type="entry name" value="PAS"/>
    <property type="match status" value="2"/>
</dbReference>
<dbReference type="InterPro" id="IPR052016">
    <property type="entry name" value="Bact_Sigma-Reg"/>
</dbReference>
<dbReference type="Pfam" id="PF00989">
    <property type="entry name" value="PAS"/>
    <property type="match status" value="1"/>
</dbReference>
<accession>A0ABW3XA21</accession>
<dbReference type="Pfam" id="PF07228">
    <property type="entry name" value="SpoIIE"/>
    <property type="match status" value="1"/>
</dbReference>
<dbReference type="Gene3D" id="3.30.450.40">
    <property type="match status" value="1"/>
</dbReference>
<dbReference type="InterPro" id="IPR036890">
    <property type="entry name" value="HATPase_C_sf"/>
</dbReference>
<dbReference type="InterPro" id="IPR013767">
    <property type="entry name" value="PAS_fold"/>
</dbReference>
<dbReference type="RefSeq" id="WP_248001788.1">
    <property type="nucleotide sequence ID" value="NZ_JBHSKH010000091.1"/>
</dbReference>
<dbReference type="Gene3D" id="3.60.40.10">
    <property type="entry name" value="PPM-type phosphatase domain"/>
    <property type="match status" value="1"/>
</dbReference>
<organism evidence="3 4">
    <name type="scientific">Streptomyces kaempferi</name>
    <dbReference type="NCBI Taxonomy" id="333725"/>
    <lineage>
        <taxon>Bacteria</taxon>
        <taxon>Bacillati</taxon>
        <taxon>Actinomycetota</taxon>
        <taxon>Actinomycetes</taxon>
        <taxon>Kitasatosporales</taxon>
        <taxon>Streptomycetaceae</taxon>
        <taxon>Streptomyces</taxon>
    </lineage>
</organism>
<dbReference type="SUPFAM" id="SSF55781">
    <property type="entry name" value="GAF domain-like"/>
    <property type="match status" value="1"/>
</dbReference>
<dbReference type="Gene3D" id="3.30.565.10">
    <property type="entry name" value="Histidine kinase-like ATPase, C-terminal domain"/>
    <property type="match status" value="1"/>
</dbReference>
<dbReference type="PANTHER" id="PTHR43156:SF2">
    <property type="entry name" value="STAGE II SPORULATION PROTEIN E"/>
    <property type="match status" value="1"/>
</dbReference>
<dbReference type="SMART" id="SM00065">
    <property type="entry name" value="GAF"/>
    <property type="match status" value="1"/>
</dbReference>
<evidence type="ECO:0000256" key="1">
    <source>
        <dbReference type="ARBA" id="ARBA00022801"/>
    </source>
</evidence>
<dbReference type="Pfam" id="PF13581">
    <property type="entry name" value="HATPase_c_2"/>
    <property type="match status" value="1"/>
</dbReference>
<dbReference type="Pfam" id="PF08448">
    <property type="entry name" value="PAS_4"/>
    <property type="match status" value="1"/>
</dbReference>
<evidence type="ECO:0000259" key="2">
    <source>
        <dbReference type="PROSITE" id="PS50112"/>
    </source>
</evidence>
<feature type="domain" description="PAS" evidence="2">
    <location>
        <begin position="17"/>
        <end position="53"/>
    </location>
</feature>
<dbReference type="InterPro" id="IPR013656">
    <property type="entry name" value="PAS_4"/>
</dbReference>
<dbReference type="InterPro" id="IPR003594">
    <property type="entry name" value="HATPase_dom"/>
</dbReference>
<dbReference type="Pfam" id="PF01590">
    <property type="entry name" value="GAF"/>
    <property type="match status" value="1"/>
</dbReference>
<dbReference type="NCBIfam" id="TIGR00229">
    <property type="entry name" value="sensory_box"/>
    <property type="match status" value="2"/>
</dbReference>
<dbReference type="InterPro" id="IPR003018">
    <property type="entry name" value="GAF"/>
</dbReference>
<reference evidence="4" key="1">
    <citation type="journal article" date="2019" name="Int. J. Syst. Evol. Microbiol.">
        <title>The Global Catalogue of Microorganisms (GCM) 10K type strain sequencing project: providing services to taxonomists for standard genome sequencing and annotation.</title>
        <authorList>
            <consortium name="The Broad Institute Genomics Platform"/>
            <consortium name="The Broad Institute Genome Sequencing Center for Infectious Disease"/>
            <person name="Wu L."/>
            <person name="Ma J."/>
        </authorList>
    </citation>
    <scope>NUCLEOTIDE SEQUENCE [LARGE SCALE GENOMIC DNA]</scope>
    <source>
        <strain evidence="4">CGMCC 4.7020</strain>
    </source>
</reference>